<keyword evidence="1" id="KW-0812">Transmembrane</keyword>
<comment type="caution">
    <text evidence="2">The sequence shown here is derived from an EMBL/GenBank/DDBJ whole genome shotgun (WGS) entry which is preliminary data.</text>
</comment>
<organism evidence="2 3">
    <name type="scientific">Candidatus Mediterraneibacter tabaqchaliae</name>
    <dbReference type="NCBI Taxonomy" id="2838689"/>
    <lineage>
        <taxon>Bacteria</taxon>
        <taxon>Bacillati</taxon>
        <taxon>Bacillota</taxon>
        <taxon>Clostridia</taxon>
        <taxon>Lachnospirales</taxon>
        <taxon>Lachnospiraceae</taxon>
        <taxon>Mediterraneibacter</taxon>
    </lineage>
</organism>
<reference evidence="2" key="2">
    <citation type="submission" date="2021-04" db="EMBL/GenBank/DDBJ databases">
        <authorList>
            <person name="Gilroy R."/>
        </authorList>
    </citation>
    <scope>NUCLEOTIDE SEQUENCE</scope>
    <source>
        <strain evidence="2">ChiGjej3B3-11674</strain>
    </source>
</reference>
<dbReference type="Proteomes" id="UP000823897">
    <property type="component" value="Unassembled WGS sequence"/>
</dbReference>
<name>A0A9D2R1L1_9FIRM</name>
<evidence type="ECO:0000313" key="2">
    <source>
        <dbReference type="EMBL" id="HJD33713.1"/>
    </source>
</evidence>
<feature type="transmembrane region" description="Helical" evidence="1">
    <location>
        <begin position="24"/>
        <end position="45"/>
    </location>
</feature>
<proteinExistence type="predicted"/>
<dbReference type="AlphaFoldDB" id="A0A9D2R1L1"/>
<evidence type="ECO:0000313" key="3">
    <source>
        <dbReference type="Proteomes" id="UP000823897"/>
    </source>
</evidence>
<accession>A0A9D2R1L1</accession>
<protein>
    <submittedName>
        <fullName evidence="2">Uncharacterized protein</fullName>
    </submittedName>
</protein>
<keyword evidence="1" id="KW-0472">Membrane</keyword>
<evidence type="ECO:0000256" key="1">
    <source>
        <dbReference type="SAM" id="Phobius"/>
    </source>
</evidence>
<keyword evidence="1" id="KW-1133">Transmembrane helix</keyword>
<gene>
    <name evidence="2" type="ORF">H9911_04125</name>
</gene>
<dbReference type="EMBL" id="DWUV01000076">
    <property type="protein sequence ID" value="HJD33713.1"/>
    <property type="molecule type" value="Genomic_DNA"/>
</dbReference>
<sequence length="48" mass="5065">MIFSGIFSVLACAAGNVRNKWMQVCMVINCIYAAGAVGIAGMIAYGMF</sequence>
<reference evidence="2" key="1">
    <citation type="journal article" date="2021" name="PeerJ">
        <title>Extensive microbial diversity within the chicken gut microbiome revealed by metagenomics and culture.</title>
        <authorList>
            <person name="Gilroy R."/>
            <person name="Ravi A."/>
            <person name="Getino M."/>
            <person name="Pursley I."/>
            <person name="Horton D.L."/>
            <person name="Alikhan N.F."/>
            <person name="Baker D."/>
            <person name="Gharbi K."/>
            <person name="Hall N."/>
            <person name="Watson M."/>
            <person name="Adriaenssens E.M."/>
            <person name="Foster-Nyarko E."/>
            <person name="Jarju S."/>
            <person name="Secka A."/>
            <person name="Antonio M."/>
            <person name="Oren A."/>
            <person name="Chaudhuri R.R."/>
            <person name="La Ragione R."/>
            <person name="Hildebrand F."/>
            <person name="Pallen M.J."/>
        </authorList>
    </citation>
    <scope>NUCLEOTIDE SEQUENCE</scope>
    <source>
        <strain evidence="2">ChiGjej3B3-11674</strain>
    </source>
</reference>